<keyword evidence="2" id="KW-1185">Reference proteome</keyword>
<accession>A0A9D4HHQ4</accession>
<evidence type="ECO:0000313" key="2">
    <source>
        <dbReference type="Proteomes" id="UP000828390"/>
    </source>
</evidence>
<comment type="caution">
    <text evidence="1">The sequence shown here is derived from an EMBL/GenBank/DDBJ whole genome shotgun (WGS) entry which is preliminary data.</text>
</comment>
<evidence type="ECO:0000313" key="1">
    <source>
        <dbReference type="EMBL" id="KAH3719192.1"/>
    </source>
</evidence>
<proteinExistence type="predicted"/>
<dbReference type="AlphaFoldDB" id="A0A9D4HHQ4"/>
<protein>
    <submittedName>
        <fullName evidence="1">Uncharacterized protein</fullName>
    </submittedName>
</protein>
<dbReference type="EMBL" id="JAIWYP010000013">
    <property type="protein sequence ID" value="KAH3719192.1"/>
    <property type="molecule type" value="Genomic_DNA"/>
</dbReference>
<reference evidence="1" key="1">
    <citation type="journal article" date="2019" name="bioRxiv">
        <title>The Genome of the Zebra Mussel, Dreissena polymorpha: A Resource for Invasive Species Research.</title>
        <authorList>
            <person name="McCartney M.A."/>
            <person name="Auch B."/>
            <person name="Kono T."/>
            <person name="Mallez S."/>
            <person name="Zhang Y."/>
            <person name="Obille A."/>
            <person name="Becker A."/>
            <person name="Abrahante J.E."/>
            <person name="Garbe J."/>
            <person name="Badalamenti J.P."/>
            <person name="Herman A."/>
            <person name="Mangelson H."/>
            <person name="Liachko I."/>
            <person name="Sullivan S."/>
            <person name="Sone E.D."/>
            <person name="Koren S."/>
            <person name="Silverstein K.A.T."/>
            <person name="Beckman K.B."/>
            <person name="Gohl D.M."/>
        </authorList>
    </citation>
    <scope>NUCLEOTIDE SEQUENCE</scope>
    <source>
        <strain evidence="1">Duluth1</strain>
        <tissue evidence="1">Whole animal</tissue>
    </source>
</reference>
<organism evidence="1 2">
    <name type="scientific">Dreissena polymorpha</name>
    <name type="common">Zebra mussel</name>
    <name type="synonym">Mytilus polymorpha</name>
    <dbReference type="NCBI Taxonomy" id="45954"/>
    <lineage>
        <taxon>Eukaryota</taxon>
        <taxon>Metazoa</taxon>
        <taxon>Spiralia</taxon>
        <taxon>Lophotrochozoa</taxon>
        <taxon>Mollusca</taxon>
        <taxon>Bivalvia</taxon>
        <taxon>Autobranchia</taxon>
        <taxon>Heteroconchia</taxon>
        <taxon>Euheterodonta</taxon>
        <taxon>Imparidentia</taxon>
        <taxon>Neoheterodontei</taxon>
        <taxon>Myida</taxon>
        <taxon>Dreissenoidea</taxon>
        <taxon>Dreissenidae</taxon>
        <taxon>Dreissena</taxon>
    </lineage>
</organism>
<gene>
    <name evidence="1" type="ORF">DPMN_062024</name>
</gene>
<dbReference type="Proteomes" id="UP000828390">
    <property type="component" value="Unassembled WGS sequence"/>
</dbReference>
<reference evidence="1" key="2">
    <citation type="submission" date="2020-11" db="EMBL/GenBank/DDBJ databases">
        <authorList>
            <person name="McCartney M.A."/>
            <person name="Auch B."/>
            <person name="Kono T."/>
            <person name="Mallez S."/>
            <person name="Becker A."/>
            <person name="Gohl D.M."/>
            <person name="Silverstein K.A.T."/>
            <person name="Koren S."/>
            <person name="Bechman K.B."/>
            <person name="Herman A."/>
            <person name="Abrahante J.E."/>
            <person name="Garbe J."/>
        </authorList>
    </citation>
    <scope>NUCLEOTIDE SEQUENCE</scope>
    <source>
        <strain evidence="1">Duluth1</strain>
        <tissue evidence="1">Whole animal</tissue>
    </source>
</reference>
<sequence length="92" mass="10660">MTENLLVASVTLTMTPVTSNLIKRHRSMQGTYMPNMKEIESIEDAMRNCNKSMTEKSVISFSDLDLDPSDFKPHQKAEVHARYLHAKYERDR</sequence>
<name>A0A9D4HHQ4_DREPO</name>